<organism evidence="3 4">
    <name type="scientific">Equus asinus</name>
    <name type="common">Donkey</name>
    <name type="synonym">Equus africanus asinus</name>
    <dbReference type="NCBI Taxonomy" id="9793"/>
    <lineage>
        <taxon>Eukaryota</taxon>
        <taxon>Metazoa</taxon>
        <taxon>Chordata</taxon>
        <taxon>Craniata</taxon>
        <taxon>Vertebrata</taxon>
        <taxon>Euteleostomi</taxon>
        <taxon>Mammalia</taxon>
        <taxon>Eutheria</taxon>
        <taxon>Laurasiatheria</taxon>
        <taxon>Perissodactyla</taxon>
        <taxon>Equidae</taxon>
        <taxon>Equus</taxon>
    </lineage>
</organism>
<dbReference type="InterPro" id="IPR042847">
    <property type="entry name" value="EFC12"/>
</dbReference>
<keyword evidence="4" id="KW-1185">Reference proteome</keyword>
<protein>
    <submittedName>
        <fullName evidence="3">Methyl-CpG binding domain 4, DNA glycosylase</fullName>
    </submittedName>
</protein>
<dbReference type="GO" id="GO:0005509">
    <property type="term" value="F:calcium ion binding"/>
    <property type="evidence" value="ECO:0007669"/>
    <property type="project" value="InterPro"/>
</dbReference>
<dbReference type="Ensembl" id="ENSEAST00005040767.1">
    <property type="protein sequence ID" value="ENSEASP00005059524.1"/>
    <property type="gene ID" value="ENSEASG00005014800.2"/>
</dbReference>
<evidence type="ECO:0000313" key="4">
    <source>
        <dbReference type="Proteomes" id="UP000694387"/>
    </source>
</evidence>
<proteinExistence type="predicted"/>
<dbReference type="GeneTree" id="ENSGT00530000063687"/>
<dbReference type="Proteomes" id="UP000694387">
    <property type="component" value="Chromosome 21"/>
</dbReference>
<evidence type="ECO:0000256" key="1">
    <source>
        <dbReference type="SAM" id="MobiDB-lite"/>
    </source>
</evidence>
<gene>
    <name evidence="3" type="primary">MBD4</name>
</gene>
<dbReference type="PROSITE" id="PS50222">
    <property type="entry name" value="EF_HAND_2"/>
    <property type="match status" value="1"/>
</dbReference>
<reference evidence="3" key="3">
    <citation type="submission" date="2025-09" db="UniProtKB">
        <authorList>
            <consortium name="Ensembl"/>
        </authorList>
    </citation>
    <scope>IDENTIFICATION</scope>
</reference>
<dbReference type="AlphaFoldDB" id="A0A9L0K2C8"/>
<dbReference type="InterPro" id="IPR002048">
    <property type="entry name" value="EF_hand_dom"/>
</dbReference>
<evidence type="ECO:0000259" key="2">
    <source>
        <dbReference type="PROSITE" id="PS50222"/>
    </source>
</evidence>
<name>A0A9L0K2C8_EQUAS</name>
<accession>A0A9L0K2C8</accession>
<feature type="domain" description="EF-hand" evidence="2">
    <location>
        <begin position="198"/>
        <end position="233"/>
    </location>
</feature>
<sequence>MGDSCETYMALFPSLLGICQSKISVDDDENANKDPVFDPEPVIAHCFKQFKQENFHLPQSRRRIIILPQKEDSLPVHPMPPPEAPPQPISSFKPLEAEDLREQPEDTRTWLSRRLKLRQDLESFGNTERCLQNKPSLTPSEAKVLQMIQKEHEAQSMAHLTTTKATKKKSLRPRRRQVPQLQLPRPSALLALYSYLHSRKIKILEMFNKVDRGENPMVSREEFIVALKAVGVPLTHQEVEDVVVYLSSLGKHNSVTLDILASTYRQWCSTEQRSALPTTREHYRSAKNRVSPQSLSKKQKVSLVPEPPKMDLLTVPVVDTQKEARPMTLEEMEDVGKRYRERKRKNKLRIPPIEYAERCRLVRSGNKYFDKHCLPSTIQGEMNEFINISRRDSFLVYLQCSKLCEYYGLPLTEDILVKALLYPGDKIIFWKDQVCPLRQPGGYYSDWKIFSPNLALLRSQGSRAPVVKKTDKKMPKEIKKIQFKEFDEFIRKLKPKRPSGLQQTHPNFFWPGHLLDKLQLYLPTVTMDRSLVLFSCVQHQPHVYSATYHPNHWWPIRNKHYMTCANYDAPKVYYIS</sequence>
<reference evidence="3" key="2">
    <citation type="submission" date="2025-08" db="UniProtKB">
        <authorList>
            <consortium name="Ensembl"/>
        </authorList>
    </citation>
    <scope>IDENTIFICATION</scope>
</reference>
<dbReference type="InterPro" id="IPR011992">
    <property type="entry name" value="EF-hand-dom_pair"/>
</dbReference>
<dbReference type="PANTHER" id="PTHR47225:SF1">
    <property type="entry name" value="EF-HAND CALCIUM-BINDING DOMAIN-CONTAINING PROTEIN 12"/>
    <property type="match status" value="1"/>
</dbReference>
<dbReference type="PANTHER" id="PTHR47225">
    <property type="entry name" value="EF-HAND CALCIUM-BINDING DOMAIN-CONTAINING PROTEIN 12"/>
    <property type="match status" value="1"/>
</dbReference>
<reference evidence="3 4" key="1">
    <citation type="journal article" date="2020" name="Nat. Commun.">
        <title>Donkey genomes provide new insights into domestication and selection for coat color.</title>
        <authorList>
            <person name="Wang"/>
            <person name="C."/>
            <person name="Li"/>
            <person name="H."/>
            <person name="Guo"/>
            <person name="Y."/>
            <person name="Huang"/>
            <person name="J."/>
            <person name="Sun"/>
            <person name="Y."/>
            <person name="Min"/>
            <person name="J."/>
            <person name="Wang"/>
            <person name="J."/>
            <person name="Fang"/>
            <person name="X."/>
            <person name="Zhao"/>
            <person name="Z."/>
            <person name="Wang"/>
            <person name="S."/>
            <person name="Zhang"/>
            <person name="Y."/>
            <person name="Liu"/>
            <person name="Q."/>
            <person name="Jiang"/>
            <person name="Q."/>
            <person name="Wang"/>
            <person name="X."/>
            <person name="Guo"/>
            <person name="Y."/>
            <person name="Yang"/>
            <person name="C."/>
            <person name="Wang"/>
            <person name="Y."/>
            <person name="Tian"/>
            <person name="F."/>
            <person name="Zhuang"/>
            <person name="G."/>
            <person name="Fan"/>
            <person name="Y."/>
            <person name="Gao"/>
            <person name="Q."/>
            <person name="Li"/>
            <person name="Y."/>
            <person name="Ju"/>
            <person name="Z."/>
            <person name="Li"/>
            <person name="J."/>
            <person name="Li"/>
            <person name="R."/>
            <person name="Hou"/>
            <person name="M."/>
            <person name="Yang"/>
            <person name="G."/>
            <person name="Liu"/>
            <person name="G."/>
            <person name="Liu"/>
            <person name="W."/>
            <person name="Guo"/>
            <person name="J."/>
            <person name="Pan"/>
            <person name="S."/>
            <person name="Fan"/>
            <person name="G."/>
            <person name="Zhang"/>
            <person name="W."/>
            <person name="Zhang"/>
            <person name="R."/>
            <person name="Yu"/>
            <person name="J."/>
            <person name="Zhang"/>
            <person name="X."/>
            <person name="Yin"/>
            <person name="Q."/>
            <person name="Ji"/>
            <person name="C."/>
            <person name="Jin"/>
            <person name="Y."/>
            <person name="Yue"/>
            <person name="G."/>
            <person name="Liu"/>
            <person name="M."/>
            <person name="Xu"/>
            <person name="J."/>
            <person name="Liu"/>
            <person name="S."/>
            <person name="Jordana"/>
            <person name="J."/>
            <person name="Noce"/>
            <person name="A."/>
            <person name="Amills"/>
            <person name="M."/>
            <person name="Wu"/>
            <person name="D.D."/>
            <person name="Li"/>
            <person name="S."/>
            <person name="Zhou"/>
            <person name="X. and Zhong"/>
            <person name="J."/>
        </authorList>
    </citation>
    <scope>NUCLEOTIDE SEQUENCE [LARGE SCALE GENOMIC DNA]</scope>
</reference>
<feature type="region of interest" description="Disordered" evidence="1">
    <location>
        <begin position="278"/>
        <end position="301"/>
    </location>
</feature>
<dbReference type="SUPFAM" id="SSF47473">
    <property type="entry name" value="EF-hand"/>
    <property type="match status" value="1"/>
</dbReference>
<evidence type="ECO:0000313" key="3">
    <source>
        <dbReference type="Ensembl" id="ENSEASP00005059524.1"/>
    </source>
</evidence>